<keyword evidence="3" id="KW-1185">Reference proteome</keyword>
<dbReference type="EMBL" id="VKLW01000036">
    <property type="protein sequence ID" value="TYK32226.1"/>
    <property type="molecule type" value="Genomic_DNA"/>
</dbReference>
<dbReference type="RefSeq" id="WP_027324884.1">
    <property type="nucleotide sequence ID" value="NZ_CAMBON010000006.1"/>
</dbReference>
<dbReference type="Proteomes" id="UP000324383">
    <property type="component" value="Unassembled WGS sequence"/>
</dbReference>
<accession>A0A5D3FQL8</accession>
<sequence>MASIDHHSKAFDEATLTKLIIFEDYAKEWIPTFVMGGYKELWIFDFFAGPGYDKKCVEGSPIRILRQIKNQIGNIFQKNTKINLCFNEFDKTKFEKLKKACETYMQNNPELRRANVHIEYCNKDFEVLFFEKISTIKNKPSLVYLDQNGVKFLSDKYFLELASTNTTDFLYYVASSYFLRFGNEPEFKENINIDIEKAKKDPYKYIHKSILEQLKSRLPQNTKLSLYPFTIKKGTNIYGIIFGATHPRAVDKFLKTAWKRNELNGEANFDINNDEEKSLYQQDLFGKPIYNKIEEFSIKLRDTILKGEINNNKKAYDFTLKEGHIDKHASEVILQLKKDKLITFEGKSPLVNYEQVYKNRRIINFEIVNRKQ</sequence>
<evidence type="ECO:0000259" key="1">
    <source>
        <dbReference type="Pfam" id="PF22560"/>
    </source>
</evidence>
<feature type="domain" description="GMT-like wHTH" evidence="1">
    <location>
        <begin position="270"/>
        <end position="347"/>
    </location>
</feature>
<name>A0A5D3FQL8_9BACE</name>
<organism evidence="2 3">
    <name type="scientific">Bacteroides pyogenes</name>
    <dbReference type="NCBI Taxonomy" id="310300"/>
    <lineage>
        <taxon>Bacteria</taxon>
        <taxon>Pseudomonadati</taxon>
        <taxon>Bacteroidota</taxon>
        <taxon>Bacteroidia</taxon>
        <taxon>Bacteroidales</taxon>
        <taxon>Bacteroidaceae</taxon>
        <taxon>Bacteroides</taxon>
    </lineage>
</organism>
<gene>
    <name evidence="2" type="primary">tcmP</name>
    <name evidence="2" type="ORF">FNJ60_13175</name>
</gene>
<dbReference type="AlphaFoldDB" id="A0A5D3FQL8"/>
<evidence type="ECO:0000313" key="3">
    <source>
        <dbReference type="Proteomes" id="UP000324383"/>
    </source>
</evidence>
<protein>
    <submittedName>
        <fullName evidence="2">Three-Cys-motif partner protein TcmP</fullName>
    </submittedName>
</protein>
<dbReference type="InterPro" id="IPR054339">
    <property type="entry name" value="GMT_wHTH"/>
</dbReference>
<evidence type="ECO:0000313" key="2">
    <source>
        <dbReference type="EMBL" id="TYK32226.1"/>
    </source>
</evidence>
<comment type="caution">
    <text evidence="2">The sequence shown here is derived from an EMBL/GenBank/DDBJ whole genome shotgun (WGS) entry which is preliminary data.</text>
</comment>
<proteinExistence type="predicted"/>
<dbReference type="Pfam" id="PF22560">
    <property type="entry name" value="GMT-wHTH"/>
    <property type="match status" value="1"/>
</dbReference>
<reference evidence="2 3" key="1">
    <citation type="submission" date="2019-07" db="EMBL/GenBank/DDBJ databases">
        <title>Draft Genome Sequences of Bacteroides pyogenes Strains Isolated from the Uterus Holstein Dairy Cows with Metritis.</title>
        <authorList>
            <person name="Cunha F."/>
            <person name="Galvao K.N."/>
            <person name="Jeon S.J."/>
            <person name="Jeong K.C."/>
        </authorList>
    </citation>
    <scope>NUCLEOTIDE SEQUENCE [LARGE SCALE GENOMIC DNA]</scope>
    <source>
        <strain evidence="2 3">KG-31</strain>
    </source>
</reference>
<dbReference type="InterPro" id="IPR031009">
    <property type="entry name" value="Tcm_partner"/>
</dbReference>
<dbReference type="NCBIfam" id="TIGR04474">
    <property type="entry name" value="tcm_partner"/>
    <property type="match status" value="1"/>
</dbReference>